<dbReference type="InterPro" id="IPR017263">
    <property type="entry name" value="UCP037692"/>
</dbReference>
<dbReference type="Proteomes" id="UP000626697">
    <property type="component" value="Unassembled WGS sequence"/>
</dbReference>
<gene>
    <name evidence="1" type="ORF">HNP81_001397</name>
</gene>
<keyword evidence="2" id="KW-1185">Reference proteome</keyword>
<dbReference type="Pfam" id="PF17277">
    <property type="entry name" value="DUF5342"/>
    <property type="match status" value="2"/>
</dbReference>
<name>A0ABR6CP13_9BACI</name>
<evidence type="ECO:0000313" key="2">
    <source>
        <dbReference type="Proteomes" id="UP000626697"/>
    </source>
</evidence>
<proteinExistence type="predicted"/>
<dbReference type="RefSeq" id="WP_182502042.1">
    <property type="nucleotide sequence ID" value="NZ_JACJHX010000003.1"/>
</dbReference>
<organism evidence="1 2">
    <name type="scientific">Peribacillus huizhouensis</name>
    <dbReference type="NCBI Taxonomy" id="1501239"/>
    <lineage>
        <taxon>Bacteria</taxon>
        <taxon>Bacillati</taxon>
        <taxon>Bacillota</taxon>
        <taxon>Bacilli</taxon>
        <taxon>Bacillales</taxon>
        <taxon>Bacillaceae</taxon>
        <taxon>Peribacillus</taxon>
    </lineage>
</organism>
<accession>A0ABR6CP13</accession>
<evidence type="ECO:0000313" key="1">
    <source>
        <dbReference type="EMBL" id="MBA9026112.1"/>
    </source>
</evidence>
<dbReference type="EMBL" id="JACJHX010000003">
    <property type="protein sequence ID" value="MBA9026112.1"/>
    <property type="molecule type" value="Genomic_DNA"/>
</dbReference>
<sequence>MFQDFKVKPLFEDQVHERQQFTLNFAGDTYQGIFHEEEIHWYHPKPNMKLEEGIVQDLESRVYDLITSHTDQDFTANPMFENQVHERHKFALNFEGMNYQGIFHNEEIQWLHPQPKQQLEKEGLKDLETKVYDLMTNHVYQEFKVKPMFEDQFHKRHQFELNHEGGNYQGIFHNEEIQWFHPQPHSNLEEDDIEELESKVYDLMMNHVDQEFQVKPLIEDQP</sequence>
<reference evidence="1 2" key="1">
    <citation type="submission" date="2020-08" db="EMBL/GenBank/DDBJ databases">
        <title>Genomic Encyclopedia of Type Strains, Phase IV (KMG-IV): sequencing the most valuable type-strain genomes for metagenomic binning, comparative biology and taxonomic classification.</title>
        <authorList>
            <person name="Goeker M."/>
        </authorList>
    </citation>
    <scope>NUCLEOTIDE SEQUENCE [LARGE SCALE GENOMIC DNA]</scope>
    <source>
        <strain evidence="1 2">DSM 105481</strain>
    </source>
</reference>
<protein>
    <submittedName>
        <fullName evidence="1">Uncharacterized protein</fullName>
    </submittedName>
</protein>
<comment type="caution">
    <text evidence="1">The sequence shown here is derived from an EMBL/GenBank/DDBJ whole genome shotgun (WGS) entry which is preliminary data.</text>
</comment>